<proteinExistence type="predicted"/>
<dbReference type="AlphaFoldDB" id="A0AA39U5X6"/>
<sequence>MLQFFSNHFPEVYLSTALATRVFGEVFRGAGYGSIIFVSYDLAVTANAMDIDNAGNDNGCAAALIFIATIYHELAHTRYNNRVDHDKHGNVYGESGFVVEASLFGGILEAICDGQHDAEFANHRNIVGVVLERPHLTELVDSSIDGIGGRIAYRCEDKILREFLETTGIFAPSPFNHCSNLSPFLGVTDFLTKTDGAYALELVNTIHSTRLCHMSIVDYDNVGVAYKAQRGSGYRRVKIDGKRLYLPLSTTKHLLFSKGCRMMDLRLQAA</sequence>
<reference evidence="1" key="1">
    <citation type="submission" date="2023-06" db="EMBL/GenBank/DDBJ databases">
        <authorList>
            <consortium name="Lawrence Berkeley National Laboratory"/>
            <person name="Ahrendt S."/>
            <person name="Sahu N."/>
            <person name="Indic B."/>
            <person name="Wong-Bajracharya J."/>
            <person name="Merenyi Z."/>
            <person name="Ke H.-M."/>
            <person name="Monk M."/>
            <person name="Kocsube S."/>
            <person name="Drula E."/>
            <person name="Lipzen A."/>
            <person name="Balint B."/>
            <person name="Henrissat B."/>
            <person name="Andreopoulos B."/>
            <person name="Martin F.M."/>
            <person name="Harder C.B."/>
            <person name="Rigling D."/>
            <person name="Ford K.L."/>
            <person name="Foster G.D."/>
            <person name="Pangilinan J."/>
            <person name="Papanicolaou A."/>
            <person name="Barry K."/>
            <person name="LaButti K."/>
            <person name="Viragh M."/>
            <person name="Koriabine M."/>
            <person name="Yan M."/>
            <person name="Riley R."/>
            <person name="Champramary S."/>
            <person name="Plett K.L."/>
            <person name="Tsai I.J."/>
            <person name="Slot J."/>
            <person name="Sipos G."/>
            <person name="Plett J."/>
            <person name="Nagy L.G."/>
            <person name="Grigoriev I.V."/>
        </authorList>
    </citation>
    <scope>NUCLEOTIDE SEQUENCE</scope>
    <source>
        <strain evidence="1">ICMP 16352</strain>
    </source>
</reference>
<name>A0AA39U5X6_9AGAR</name>
<dbReference type="EMBL" id="JAUEPR010000051">
    <property type="protein sequence ID" value="KAK0471359.1"/>
    <property type="molecule type" value="Genomic_DNA"/>
</dbReference>
<evidence type="ECO:0000313" key="1">
    <source>
        <dbReference type="EMBL" id="KAK0471359.1"/>
    </source>
</evidence>
<comment type="caution">
    <text evidence="1">The sequence shown here is derived from an EMBL/GenBank/DDBJ whole genome shotgun (WGS) entry which is preliminary data.</text>
</comment>
<evidence type="ECO:0000313" key="2">
    <source>
        <dbReference type="Proteomes" id="UP001175227"/>
    </source>
</evidence>
<protein>
    <submittedName>
        <fullName evidence="1">Uncharacterized protein</fullName>
    </submittedName>
</protein>
<dbReference type="Proteomes" id="UP001175227">
    <property type="component" value="Unassembled WGS sequence"/>
</dbReference>
<organism evidence="1 2">
    <name type="scientific">Armillaria novae-zelandiae</name>
    <dbReference type="NCBI Taxonomy" id="153914"/>
    <lineage>
        <taxon>Eukaryota</taxon>
        <taxon>Fungi</taxon>
        <taxon>Dikarya</taxon>
        <taxon>Basidiomycota</taxon>
        <taxon>Agaricomycotina</taxon>
        <taxon>Agaricomycetes</taxon>
        <taxon>Agaricomycetidae</taxon>
        <taxon>Agaricales</taxon>
        <taxon>Marasmiineae</taxon>
        <taxon>Physalacriaceae</taxon>
        <taxon>Armillaria</taxon>
    </lineage>
</organism>
<gene>
    <name evidence="1" type="ORF">IW261DRAFT_1670712</name>
</gene>
<accession>A0AA39U5X6</accession>
<keyword evidence="2" id="KW-1185">Reference proteome</keyword>